<dbReference type="EMBL" id="JAMDMJ010000001">
    <property type="protein sequence ID" value="MCY9594455.1"/>
    <property type="molecule type" value="Genomic_DNA"/>
</dbReference>
<dbReference type="EMBL" id="CP026520">
    <property type="protein sequence ID" value="QAV18298.1"/>
    <property type="molecule type" value="Genomic_DNA"/>
</dbReference>
<gene>
    <name evidence="1" type="ORF">M5X16_01505</name>
    <name evidence="2" type="ORF">PC41400_11715</name>
</gene>
<dbReference type="SUPFAM" id="SSF81301">
    <property type="entry name" value="Nucleotidyltransferase"/>
    <property type="match status" value="1"/>
</dbReference>
<dbReference type="AlphaFoldDB" id="A0A410WV76"/>
<keyword evidence="4" id="KW-1185">Reference proteome</keyword>
<evidence type="ECO:0000313" key="4">
    <source>
        <dbReference type="Proteomes" id="UP001527202"/>
    </source>
</evidence>
<dbReference type="InterPro" id="IPR019646">
    <property type="entry name" value="Aminoglyc_AdlTrfase"/>
</dbReference>
<dbReference type="OrthoDB" id="2678373at2"/>
<evidence type="ECO:0000313" key="2">
    <source>
        <dbReference type="EMBL" id="QAV18298.1"/>
    </source>
</evidence>
<dbReference type="KEGG" id="pchi:PC41400_11715"/>
<dbReference type="InterPro" id="IPR043519">
    <property type="entry name" value="NT_sf"/>
</dbReference>
<evidence type="ECO:0000313" key="1">
    <source>
        <dbReference type="EMBL" id="MCY9594455.1"/>
    </source>
</evidence>
<dbReference type="Gene3D" id="3.30.460.40">
    <property type="match status" value="1"/>
</dbReference>
<evidence type="ECO:0000313" key="3">
    <source>
        <dbReference type="Proteomes" id="UP000288943"/>
    </source>
</evidence>
<dbReference type="GeneID" id="95375475"/>
<accession>A0A410WV76</accession>
<name>A0A410WV76_9BACL</name>
<dbReference type="Pfam" id="PF10706">
    <property type="entry name" value="Aminoglyc_resit"/>
    <property type="match status" value="1"/>
</dbReference>
<dbReference type="Proteomes" id="UP001527202">
    <property type="component" value="Unassembled WGS sequence"/>
</dbReference>
<reference evidence="2 3" key="1">
    <citation type="submission" date="2018-01" db="EMBL/GenBank/DDBJ databases">
        <title>The whole genome sequencing and assembly of Paenibacillus chitinolyticus KCCM 41400 strain.</title>
        <authorList>
            <person name="Kim J.-Y."/>
            <person name="Park M.-K."/>
            <person name="Lee Y.-J."/>
            <person name="Yi H."/>
            <person name="Bahn Y.-S."/>
            <person name="Kim J.F."/>
            <person name="Lee D.-W."/>
        </authorList>
    </citation>
    <scope>NUCLEOTIDE SEQUENCE [LARGE SCALE GENOMIC DNA]</scope>
    <source>
        <strain evidence="2 3">KCCM 41400</strain>
    </source>
</reference>
<organism evidence="2 3">
    <name type="scientific">Paenibacillus chitinolyticus</name>
    <dbReference type="NCBI Taxonomy" id="79263"/>
    <lineage>
        <taxon>Bacteria</taxon>
        <taxon>Bacillati</taxon>
        <taxon>Bacillota</taxon>
        <taxon>Bacilli</taxon>
        <taxon>Bacillales</taxon>
        <taxon>Paenibacillaceae</taxon>
        <taxon>Paenibacillus</taxon>
    </lineage>
</organism>
<protein>
    <recommendedName>
        <fullName evidence="5">Nucleotidyltransferase family protein</fullName>
    </recommendedName>
</protein>
<sequence>MKSERSKERRIALEMRPDLPLEEPLVRVMRQAARLLNGTGTGWVIGGSCALALQGVEIGAQPRDLDLYVDTDQAEAAARVLEPYAVDEQKLDRTGIYESLLSHYAIGGIQVELVGGFKVCAAGSQYIVEAAYLREKHAEVGQLEGESLALMPLAHELLFNILRERPDRYEAIARTINGCPSRHEAALTDLLSRNSWGEPALSVVKRLIPGL</sequence>
<dbReference type="Proteomes" id="UP000288943">
    <property type="component" value="Chromosome"/>
</dbReference>
<evidence type="ECO:0008006" key="5">
    <source>
        <dbReference type="Google" id="ProtNLM"/>
    </source>
</evidence>
<reference evidence="1 4" key="2">
    <citation type="submission" date="2022-05" db="EMBL/GenBank/DDBJ databases">
        <title>Genome Sequencing of Bee-Associated Microbes.</title>
        <authorList>
            <person name="Dunlap C."/>
        </authorList>
    </citation>
    <scope>NUCLEOTIDE SEQUENCE [LARGE SCALE GENOMIC DNA]</scope>
    <source>
        <strain evidence="1 4">NRRL B-23120</strain>
    </source>
</reference>
<proteinExistence type="predicted"/>
<dbReference type="RefSeq" id="WP_042228463.1">
    <property type="nucleotide sequence ID" value="NZ_CP026520.1"/>
</dbReference>